<organism evidence="3 4">
    <name type="scientific">Aspergillus sclerotiicarbonarius (strain CBS 121057 / IBT 28362)</name>
    <dbReference type="NCBI Taxonomy" id="1448318"/>
    <lineage>
        <taxon>Eukaryota</taxon>
        <taxon>Fungi</taxon>
        <taxon>Dikarya</taxon>
        <taxon>Ascomycota</taxon>
        <taxon>Pezizomycotina</taxon>
        <taxon>Eurotiomycetes</taxon>
        <taxon>Eurotiomycetidae</taxon>
        <taxon>Eurotiales</taxon>
        <taxon>Aspergillaceae</taxon>
        <taxon>Aspergillus</taxon>
        <taxon>Aspergillus subgen. Circumdati</taxon>
    </lineage>
</organism>
<proteinExistence type="predicted"/>
<dbReference type="InterPro" id="IPR036298">
    <property type="entry name" value="Chalcone_isomerase_sf"/>
</dbReference>
<dbReference type="OrthoDB" id="18193at2759"/>
<dbReference type="Proteomes" id="UP000248423">
    <property type="component" value="Unassembled WGS sequence"/>
</dbReference>
<dbReference type="AlphaFoldDB" id="A0A319E8C0"/>
<dbReference type="PANTHER" id="PTHR47284:SF3">
    <property type="entry name" value="FATTY-ACID-BINDING PROTEIN 2"/>
    <property type="match status" value="1"/>
</dbReference>
<reference evidence="3 4" key="1">
    <citation type="submission" date="2018-02" db="EMBL/GenBank/DDBJ databases">
        <title>The genomes of Aspergillus section Nigri reveals drivers in fungal speciation.</title>
        <authorList>
            <consortium name="DOE Joint Genome Institute"/>
            <person name="Vesth T.C."/>
            <person name="Nybo J."/>
            <person name="Theobald S."/>
            <person name="Brandl J."/>
            <person name="Frisvad J.C."/>
            <person name="Nielsen K.F."/>
            <person name="Lyhne E.K."/>
            <person name="Kogle M.E."/>
            <person name="Kuo A."/>
            <person name="Riley R."/>
            <person name="Clum A."/>
            <person name="Nolan M."/>
            <person name="Lipzen A."/>
            <person name="Salamov A."/>
            <person name="Henrissat B."/>
            <person name="Wiebenga A."/>
            <person name="De vries R.P."/>
            <person name="Grigoriev I.V."/>
            <person name="Mortensen U.H."/>
            <person name="Andersen M.R."/>
            <person name="Baker S.E."/>
        </authorList>
    </citation>
    <scope>NUCLEOTIDE SEQUENCE [LARGE SCALE GENOMIC DNA]</scope>
    <source>
        <strain evidence="3 4">CBS 121057</strain>
    </source>
</reference>
<dbReference type="InterPro" id="IPR016088">
    <property type="entry name" value="Chalcone_isomerase_3-sand"/>
</dbReference>
<sequence length="427" mass="46716">MPPIPPLQLQLRAAARARAQCLRQSRLPSTPRTIRNTSTVTNPSSTKNPLRTATPIRSREQDLARTKRSMYLSASGMVLCAVGMYAVIKSDVFGLEQTPASNQENETELQGNGATRLDGPTGFPGNPTLTIIHDEGEDDKVETGTSSVPYFPTTMKLPRWIEDDSISAVKSGDEINLHPSDEESEEYQLLGLGIRTVSFLKIQVYVVGMYVAKSDLAELQSRLVRTAVHPPHVEEGGEKVIANEVGAAAATSLVSMEREKLRDLLLEQADRGDEAWEGILKEGGLRTAFRVVPTRNTDFLHLRDGWVRGITGRAKKYNVTSGGEFDGEEFGQAMGEFKGLFSGAGQKNVSKGQTLVLTRGKKGQLDVLLWGEKKTAPGRYMGRVVDERVSRLVWMNYLAGKNVSSEGARRSMVDGIMGVVERPVGTV</sequence>
<dbReference type="VEuPathDB" id="FungiDB:BO78DRAFT_397342"/>
<dbReference type="InterPro" id="IPR016087">
    <property type="entry name" value="Chalcone_isomerase"/>
</dbReference>
<dbReference type="PANTHER" id="PTHR47284">
    <property type="entry name" value="FATTY-ACID-BINDING PROTEIN 2"/>
    <property type="match status" value="1"/>
</dbReference>
<keyword evidence="4" id="KW-1185">Reference proteome</keyword>
<evidence type="ECO:0000313" key="4">
    <source>
        <dbReference type="Proteomes" id="UP000248423"/>
    </source>
</evidence>
<feature type="region of interest" description="Disordered" evidence="1">
    <location>
        <begin position="25"/>
        <end position="55"/>
    </location>
</feature>
<dbReference type="Gene3D" id="3.50.70.10">
    <property type="match status" value="1"/>
</dbReference>
<dbReference type="Pfam" id="PF16035">
    <property type="entry name" value="Chalcone_2"/>
    <property type="match status" value="1"/>
</dbReference>
<feature type="domain" description="Chalcone isomerase" evidence="2">
    <location>
        <begin position="185"/>
        <end position="413"/>
    </location>
</feature>
<name>A0A319E8C0_ASPSB</name>
<dbReference type="EMBL" id="KZ826350">
    <property type="protein sequence ID" value="PYI06392.1"/>
    <property type="molecule type" value="Genomic_DNA"/>
</dbReference>
<dbReference type="GO" id="GO:0016872">
    <property type="term" value="F:intramolecular lyase activity"/>
    <property type="evidence" value="ECO:0007669"/>
    <property type="project" value="InterPro"/>
</dbReference>
<dbReference type="STRING" id="1448318.A0A319E8C0"/>
<feature type="compositionally biased region" description="Polar residues" evidence="1">
    <location>
        <begin position="100"/>
        <end position="113"/>
    </location>
</feature>
<feature type="region of interest" description="Disordered" evidence="1">
    <location>
        <begin position="100"/>
        <end position="122"/>
    </location>
</feature>
<protein>
    <recommendedName>
        <fullName evidence="2">Chalcone isomerase domain-containing protein</fullName>
    </recommendedName>
</protein>
<dbReference type="SUPFAM" id="SSF54626">
    <property type="entry name" value="Chalcone isomerase"/>
    <property type="match status" value="1"/>
</dbReference>
<feature type="compositionally biased region" description="Polar residues" evidence="1">
    <location>
        <begin position="28"/>
        <end position="51"/>
    </location>
</feature>
<evidence type="ECO:0000313" key="3">
    <source>
        <dbReference type="EMBL" id="PYI06392.1"/>
    </source>
</evidence>
<accession>A0A319E8C0</accession>
<evidence type="ECO:0000259" key="2">
    <source>
        <dbReference type="Pfam" id="PF16035"/>
    </source>
</evidence>
<gene>
    <name evidence="3" type="ORF">BO78DRAFT_397342</name>
</gene>
<evidence type="ECO:0000256" key="1">
    <source>
        <dbReference type="SAM" id="MobiDB-lite"/>
    </source>
</evidence>